<organism evidence="5 6">
    <name type="scientific">Sphenostylis stenocarpa</name>
    <dbReference type="NCBI Taxonomy" id="92480"/>
    <lineage>
        <taxon>Eukaryota</taxon>
        <taxon>Viridiplantae</taxon>
        <taxon>Streptophyta</taxon>
        <taxon>Embryophyta</taxon>
        <taxon>Tracheophyta</taxon>
        <taxon>Spermatophyta</taxon>
        <taxon>Magnoliopsida</taxon>
        <taxon>eudicotyledons</taxon>
        <taxon>Gunneridae</taxon>
        <taxon>Pentapetalae</taxon>
        <taxon>rosids</taxon>
        <taxon>fabids</taxon>
        <taxon>Fabales</taxon>
        <taxon>Fabaceae</taxon>
        <taxon>Papilionoideae</taxon>
        <taxon>50 kb inversion clade</taxon>
        <taxon>NPAAA clade</taxon>
        <taxon>indigoferoid/millettioid clade</taxon>
        <taxon>Phaseoleae</taxon>
        <taxon>Sphenostylis</taxon>
    </lineage>
</organism>
<dbReference type="PRINTS" id="PR00081">
    <property type="entry name" value="GDHRDH"/>
</dbReference>
<dbReference type="Proteomes" id="UP001189624">
    <property type="component" value="Chromosome 3"/>
</dbReference>
<dbReference type="InterPro" id="IPR036291">
    <property type="entry name" value="NAD(P)-bd_dom_sf"/>
</dbReference>
<evidence type="ECO:0000313" key="5">
    <source>
        <dbReference type="EMBL" id="CAJ1939431.1"/>
    </source>
</evidence>
<dbReference type="SUPFAM" id="SSF51735">
    <property type="entry name" value="NAD(P)-binding Rossmann-fold domains"/>
    <property type="match status" value="1"/>
</dbReference>
<keyword evidence="2" id="KW-0560">Oxidoreductase</keyword>
<sequence>MMQYREVEILIGDVMIRKMKIIEDLVEPMTRRNVQLFLLYIVTYIVFITDLIVFVITDRTCRRVSIAMEIKPGLSALVTGGASGIGKGLALALAEKGVFITIVDFSEAKGRQVASLVEKINTKFHSKLEFPSAMFVKCDVTNARDLAAAFEKHFLTYGGLDICINSAGVSSSIPFHKDQTDDGTRTWRHTVNVNFTAVIDSTRLAIKAMEAVKRPGVIINLGSASGLYPMLADPIYSGSKGGVVMFSRSLRLYKRRGIRVNVLCPE</sequence>
<dbReference type="PANTHER" id="PTHR44229:SF4">
    <property type="entry name" value="15-HYDROXYPROSTAGLANDIN DEHYDROGENASE [NAD(+)]"/>
    <property type="match status" value="1"/>
</dbReference>
<evidence type="ECO:0000256" key="3">
    <source>
        <dbReference type="RuleBase" id="RU000363"/>
    </source>
</evidence>
<dbReference type="InterPro" id="IPR020904">
    <property type="entry name" value="Sc_DH/Rdtase_CS"/>
</dbReference>
<dbReference type="PRINTS" id="PR00080">
    <property type="entry name" value="SDRFAMILY"/>
</dbReference>
<dbReference type="InterPro" id="IPR002347">
    <property type="entry name" value="SDR_fam"/>
</dbReference>
<proteinExistence type="inferred from homology"/>
<dbReference type="EMBL" id="OY731400">
    <property type="protein sequence ID" value="CAJ1939431.1"/>
    <property type="molecule type" value="Genomic_DNA"/>
</dbReference>
<evidence type="ECO:0000256" key="2">
    <source>
        <dbReference type="ARBA" id="ARBA00023002"/>
    </source>
</evidence>
<keyword evidence="6" id="KW-1185">Reference proteome</keyword>
<gene>
    <name evidence="5" type="ORF">AYBTSS11_LOCUS9127</name>
</gene>
<dbReference type="PANTHER" id="PTHR44229">
    <property type="entry name" value="15-HYDROXYPROSTAGLANDIN DEHYDROGENASE [NAD(+)]"/>
    <property type="match status" value="1"/>
</dbReference>
<evidence type="ECO:0000256" key="1">
    <source>
        <dbReference type="ARBA" id="ARBA00006484"/>
    </source>
</evidence>
<dbReference type="GO" id="GO:0005737">
    <property type="term" value="C:cytoplasm"/>
    <property type="evidence" value="ECO:0007669"/>
    <property type="project" value="TreeGrafter"/>
</dbReference>
<reference evidence="5" key="1">
    <citation type="submission" date="2023-10" db="EMBL/GenBank/DDBJ databases">
        <authorList>
            <person name="Domelevo Entfellner J.-B."/>
        </authorList>
    </citation>
    <scope>NUCLEOTIDE SEQUENCE</scope>
</reference>
<dbReference type="Gene3D" id="3.40.50.720">
    <property type="entry name" value="NAD(P)-binding Rossmann-like Domain"/>
    <property type="match status" value="1"/>
</dbReference>
<name>A0AA86SCR9_9FABA</name>
<evidence type="ECO:0000256" key="4">
    <source>
        <dbReference type="SAM" id="Phobius"/>
    </source>
</evidence>
<dbReference type="Gramene" id="rna-AYBTSS11_LOCUS9127">
    <property type="protein sequence ID" value="CAJ1939431.1"/>
    <property type="gene ID" value="gene-AYBTSS11_LOCUS9127"/>
</dbReference>
<dbReference type="GO" id="GO:0016616">
    <property type="term" value="F:oxidoreductase activity, acting on the CH-OH group of donors, NAD or NADP as acceptor"/>
    <property type="evidence" value="ECO:0007669"/>
    <property type="project" value="TreeGrafter"/>
</dbReference>
<keyword evidence="4" id="KW-0812">Transmembrane</keyword>
<evidence type="ECO:0000313" key="6">
    <source>
        <dbReference type="Proteomes" id="UP001189624"/>
    </source>
</evidence>
<feature type="non-terminal residue" evidence="5">
    <location>
        <position position="266"/>
    </location>
</feature>
<dbReference type="Pfam" id="PF00106">
    <property type="entry name" value="adh_short"/>
    <property type="match status" value="1"/>
</dbReference>
<dbReference type="PROSITE" id="PS00061">
    <property type="entry name" value="ADH_SHORT"/>
    <property type="match status" value="1"/>
</dbReference>
<dbReference type="AlphaFoldDB" id="A0AA86SCR9"/>
<feature type="transmembrane region" description="Helical" evidence="4">
    <location>
        <begin position="37"/>
        <end position="56"/>
    </location>
</feature>
<keyword evidence="4" id="KW-1133">Transmembrane helix</keyword>
<protein>
    <submittedName>
        <fullName evidence="5">Uncharacterized protein</fullName>
    </submittedName>
</protein>
<accession>A0AA86SCR9</accession>
<keyword evidence="4" id="KW-0472">Membrane</keyword>
<comment type="similarity">
    <text evidence="1 3">Belongs to the short-chain dehydrogenases/reductases (SDR) family.</text>
</comment>